<accession>A0A397JH24</accession>
<dbReference type="Proteomes" id="UP000266861">
    <property type="component" value="Unassembled WGS sequence"/>
</dbReference>
<dbReference type="SMART" id="SM00367">
    <property type="entry name" value="LRR_CC"/>
    <property type="match status" value="2"/>
</dbReference>
<keyword evidence="2" id="KW-1185">Reference proteome</keyword>
<dbReference type="SUPFAM" id="SSF52047">
    <property type="entry name" value="RNI-like"/>
    <property type="match status" value="1"/>
</dbReference>
<dbReference type="AlphaFoldDB" id="A0A397JH24"/>
<evidence type="ECO:0000313" key="1">
    <source>
        <dbReference type="EMBL" id="RHZ86887.1"/>
    </source>
</evidence>
<reference evidence="1 2" key="1">
    <citation type="submission" date="2018-08" db="EMBL/GenBank/DDBJ databases">
        <title>Genome and evolution of the arbuscular mycorrhizal fungus Diversispora epigaea (formerly Glomus versiforme) and its bacterial endosymbionts.</title>
        <authorList>
            <person name="Sun X."/>
            <person name="Fei Z."/>
            <person name="Harrison M."/>
        </authorList>
    </citation>
    <scope>NUCLEOTIDE SEQUENCE [LARGE SCALE GENOMIC DNA]</scope>
    <source>
        <strain evidence="1 2">IT104</strain>
    </source>
</reference>
<dbReference type="EMBL" id="PQFF01000041">
    <property type="protein sequence ID" value="RHZ86887.1"/>
    <property type="molecule type" value="Genomic_DNA"/>
</dbReference>
<dbReference type="InterPro" id="IPR032675">
    <property type="entry name" value="LRR_dom_sf"/>
</dbReference>
<dbReference type="Gene3D" id="3.80.10.10">
    <property type="entry name" value="Ribonuclease Inhibitor"/>
    <property type="match status" value="1"/>
</dbReference>
<evidence type="ECO:0008006" key="3">
    <source>
        <dbReference type="Google" id="ProtNLM"/>
    </source>
</evidence>
<sequence length="298" mass="33633">MALALPELLTKIFNFLAEVKALYPALFVSRLWFMCSGSILWRRIELIGSRDFGEKYEIQLKKFMGFLDRNTKPVYASKALIKISRAYPNLIYLNVFNNGNLTDNSIIELARGCPKLQNLEISWGGDITDRSTYEIARSCHGLRHLGINGGKNCIPDLEIGQAISYISSILHHVSHITGDTRGYHGKKVYIGDTINFMVLNFDDVSINALTGIFPSTRISTNMLNIFNKILLIRADFSTITEEFARLKINGNNHESQNTINVISNIVRQVSGKKILISLCQLLKIVRPEIQQDIINSII</sequence>
<protein>
    <recommendedName>
        <fullName evidence="3">F-box domain-containing protein</fullName>
    </recommendedName>
</protein>
<proteinExistence type="predicted"/>
<name>A0A397JH24_9GLOM</name>
<dbReference type="STRING" id="1348612.A0A397JH24"/>
<organism evidence="1 2">
    <name type="scientific">Diversispora epigaea</name>
    <dbReference type="NCBI Taxonomy" id="1348612"/>
    <lineage>
        <taxon>Eukaryota</taxon>
        <taxon>Fungi</taxon>
        <taxon>Fungi incertae sedis</taxon>
        <taxon>Mucoromycota</taxon>
        <taxon>Glomeromycotina</taxon>
        <taxon>Glomeromycetes</taxon>
        <taxon>Diversisporales</taxon>
        <taxon>Diversisporaceae</taxon>
        <taxon>Diversispora</taxon>
    </lineage>
</organism>
<gene>
    <name evidence="1" type="ORF">Glove_43g35</name>
</gene>
<evidence type="ECO:0000313" key="2">
    <source>
        <dbReference type="Proteomes" id="UP000266861"/>
    </source>
</evidence>
<comment type="caution">
    <text evidence="1">The sequence shown here is derived from an EMBL/GenBank/DDBJ whole genome shotgun (WGS) entry which is preliminary data.</text>
</comment>
<dbReference type="InterPro" id="IPR006553">
    <property type="entry name" value="Leu-rich_rpt_Cys-con_subtyp"/>
</dbReference>
<dbReference type="OrthoDB" id="550575at2759"/>